<proteinExistence type="predicted"/>
<feature type="domain" description="Flagellar protein FlgJ N-terminal" evidence="1">
    <location>
        <begin position="54"/>
        <end position="90"/>
    </location>
</feature>
<dbReference type="STRING" id="311180.SAMN04488050_105179"/>
<dbReference type="RefSeq" id="WP_092424412.1">
    <property type="nucleotide sequence ID" value="NZ_FNCL01000005.1"/>
</dbReference>
<accession>A0A1I6T075</accession>
<reference evidence="3" key="1">
    <citation type="submission" date="2016-10" db="EMBL/GenBank/DDBJ databases">
        <authorList>
            <person name="Varghese N."/>
            <person name="Submissions S."/>
        </authorList>
    </citation>
    <scope>NUCLEOTIDE SEQUENCE [LARGE SCALE GENOMIC DNA]</scope>
    <source>
        <strain evidence="3">DSM 26894</strain>
    </source>
</reference>
<keyword evidence="3" id="KW-1185">Reference proteome</keyword>
<dbReference type="EMBL" id="FOZW01000005">
    <property type="protein sequence ID" value="SFS82513.1"/>
    <property type="molecule type" value="Genomic_DNA"/>
</dbReference>
<gene>
    <name evidence="2" type="ORF">SAMN04488050_105179</name>
</gene>
<organism evidence="2 3">
    <name type="scientific">Alloyangia pacifica</name>
    <dbReference type="NCBI Taxonomy" id="311180"/>
    <lineage>
        <taxon>Bacteria</taxon>
        <taxon>Pseudomonadati</taxon>
        <taxon>Pseudomonadota</taxon>
        <taxon>Alphaproteobacteria</taxon>
        <taxon>Rhodobacterales</taxon>
        <taxon>Roseobacteraceae</taxon>
        <taxon>Alloyangia</taxon>
    </lineage>
</organism>
<evidence type="ECO:0000313" key="2">
    <source>
        <dbReference type="EMBL" id="SFS82513.1"/>
    </source>
</evidence>
<dbReference type="Proteomes" id="UP000199392">
    <property type="component" value="Unassembled WGS sequence"/>
</dbReference>
<protein>
    <submittedName>
        <fullName evidence="2">Rod binding protein</fullName>
    </submittedName>
</protein>
<evidence type="ECO:0000259" key="1">
    <source>
        <dbReference type="Pfam" id="PF10135"/>
    </source>
</evidence>
<sequence length="106" mass="11084">MDVKTSMAALQVTGAQIAQPGAVAPDAPASAAKEFEAMFLTEMVNEMLSEVDLGDFGGGKAEEHWRYFLAEAFGKELAEQGGAGIARNLEQAMSAYGAAARRGDDA</sequence>
<evidence type="ECO:0000313" key="3">
    <source>
        <dbReference type="Proteomes" id="UP000199392"/>
    </source>
</evidence>
<dbReference type="AlphaFoldDB" id="A0A1I6T075"/>
<dbReference type="Pfam" id="PF10135">
    <property type="entry name" value="Rod-binding"/>
    <property type="match status" value="1"/>
</dbReference>
<dbReference type="InterPro" id="IPR019301">
    <property type="entry name" value="Flagellar_prot_FlgJ_N"/>
</dbReference>
<name>A0A1I6T075_9RHOB</name>